<dbReference type="PANTHER" id="PTHR46586">
    <property type="entry name" value="ANKYRIN REPEAT-CONTAINING PROTEIN"/>
    <property type="match status" value="1"/>
</dbReference>
<organism evidence="1 2">
    <name type="scientific">Legionella worsleiensis</name>
    <dbReference type="NCBI Taxonomy" id="45076"/>
    <lineage>
        <taxon>Bacteria</taxon>
        <taxon>Pseudomonadati</taxon>
        <taxon>Pseudomonadota</taxon>
        <taxon>Gammaproteobacteria</taxon>
        <taxon>Legionellales</taxon>
        <taxon>Legionellaceae</taxon>
        <taxon>Legionella</taxon>
    </lineage>
</organism>
<dbReference type="PANTHER" id="PTHR46586:SF3">
    <property type="entry name" value="ANKYRIN REPEAT-CONTAINING PROTEIN"/>
    <property type="match status" value="1"/>
</dbReference>
<evidence type="ECO:0000313" key="2">
    <source>
        <dbReference type="Proteomes" id="UP000054662"/>
    </source>
</evidence>
<dbReference type="SUPFAM" id="SSF48403">
    <property type="entry name" value="Ankyrin repeat"/>
    <property type="match status" value="2"/>
</dbReference>
<dbReference type="STRING" id="45076.Lwor_0599"/>
<reference evidence="1 2" key="1">
    <citation type="submission" date="2015-11" db="EMBL/GenBank/DDBJ databases">
        <title>Genomic analysis of 38 Legionella species identifies large and diverse effector repertoires.</title>
        <authorList>
            <person name="Burstein D."/>
            <person name="Amaro F."/>
            <person name="Zusman T."/>
            <person name="Lifshitz Z."/>
            <person name="Cohen O."/>
            <person name="Gilbert J.A."/>
            <person name="Pupko T."/>
            <person name="Shuman H.A."/>
            <person name="Segal G."/>
        </authorList>
    </citation>
    <scope>NUCLEOTIDE SEQUENCE [LARGE SCALE GENOMIC DNA]</scope>
    <source>
        <strain evidence="1 2">ATCC 49508</strain>
    </source>
</reference>
<dbReference type="InterPro" id="IPR036770">
    <property type="entry name" value="Ankyrin_rpt-contain_sf"/>
</dbReference>
<dbReference type="OrthoDB" id="5649599at2"/>
<name>A0A0W1AJS4_9GAMM</name>
<proteinExistence type="predicted"/>
<protein>
    <submittedName>
        <fullName evidence="1">Ankyrin repeat protein</fullName>
    </submittedName>
</protein>
<evidence type="ECO:0000313" key="1">
    <source>
        <dbReference type="EMBL" id="KTD81561.1"/>
    </source>
</evidence>
<dbReference type="PATRIC" id="fig|45076.6.peg.659"/>
<accession>A0A0W1AJS4</accession>
<gene>
    <name evidence="1" type="ORF">Lwor_0599</name>
</gene>
<dbReference type="EMBL" id="LNZC01000004">
    <property type="protein sequence ID" value="KTD81561.1"/>
    <property type="molecule type" value="Genomic_DNA"/>
</dbReference>
<dbReference type="RefSeq" id="WP_058492428.1">
    <property type="nucleotide sequence ID" value="NZ_CBCRUR010000006.1"/>
</dbReference>
<dbReference type="Proteomes" id="UP000054662">
    <property type="component" value="Unassembled WGS sequence"/>
</dbReference>
<comment type="caution">
    <text evidence="1">The sequence shown here is derived from an EMBL/GenBank/DDBJ whole genome shotgun (WGS) entry which is preliminary data.</text>
</comment>
<dbReference type="Gene3D" id="1.25.40.20">
    <property type="entry name" value="Ankyrin repeat-containing domain"/>
    <property type="match status" value="3"/>
</dbReference>
<sequence length="1491" mass="170882">MTVLHLNTPKHHAAHPLARLIPWTLWRNEFQCHTAHKNLWIFALSPANLLARLNNSSHPYKAILCMLLRYKDVATEALLSFILAIKADHHEDVLDALLVMGRLDVLKRYTNHPDVTIDPQTLRHFWIFGCIIAAKYGSVSSMQYLQSCLSDEEWRKVLQRNDFAVYREAAVNGHLEFLHYLEAYDQLIDTRKVVELQSAQVFKEAFTHGHIDTVKHLYAFMTPEDANAALVADEYSVLLDAAGNGHTAILKLAQLWITQDQFKTMIQINHFQAYRNAAAQGHSDTLMFLSDWMHPEDIRAALSFNSCEVYREAVAQGHVDLLRYLEQWITPEQMCTAIKENCFEGYRKAASYGHLDVLRYLEHFMLPAERYRAVAANQFEGYQQAAAHGYLQILQYLELHMLPHQIKAAVTADYYKAYRMTALNGYLLPMYHIGQHLNSAQRHAAFQANKFQMFRVAAKGGYINLLELLKKVIEDSVWKEAIAAEDYKIYTKVAECGQTDVLQLMERSLSAEQLSEALSNYDSDANYLPCNYAAENAHLETVKYLESKMTEQQLCEMFDDSKNPFEAAVYYGHIDLIKHFESYLLPWTVIDVISANGWRKFEHAVFNNNLAVVKFIATYMSQDEIVTCITKEDYFVYRQAFAKGCLLSLAFLEQYLQKDEIRTALKYNNYSLYGQAMQYGGLAAQHYFERFMAYDEVREAVKSSNFQSLRYALSGDDLSLVAHLQGYVLPDELREVFANNQFGLWRNAVLSNKIETVRYLQDFMSLEQMQQSLAHNNFGSFIQMVAKGHIETLNYLFAIMPLSFMQSAVQAQNYAAYAKAFLCRNDEVVYLIERHMTATQIQAAVLADNCLAYFQAMQAPENLHHAERQLKHIAPNQIPERILANIYLSAIENGQISTLRYLERFMGYDLLNMVVDCLCGFEDFATIFGIAPCYEFDLFATAKKYPEVIWHLLQHLIFLEWMLFDQRNECSDVLYPFIFERCEGWRKTSEFFAVHYPSEVFTLSEGNTLLALRLAIALITINTEVSHEYFRFLLGIPSVLAQAHADVHDEQNALLRAAYRHGNQMAAELLMTVPMVFTIARAANFYENDLAGHVDLRAIAQDSESSMRSLSAIELGRLSRLKEHYFPDEEKKQNQNKALRMVRKLRGSLIKKYQKNPAVITVENKDCILPLTWDEFQSLNLAEDVYKTALKHYYLHPVHTALRWLLKPNPWLSVDAFFSEGDRFCGLGYSSFERFIPEIALFWMAAKDKDKAATPTDGHTYKGRIGHFIAELALLNRAHNWDEYRPDGGAKQEQYDDGEGDKPSCPLGTLSRLFNSLIGHPFLSPLGTALLDQELRDFARAHFIKRITSENMQQLVDALSAIDEPSEAQQAVLRSLDISSEAFAAFIARLSVKYLAEWLTCHTEHLKNRMEFKPGATFHVTRLWNLVDFPELLELCRNKFSTGSSSFTFFAASSGASSSLSLPQSACDDSAKRLRDEEDIAEEPAKRSRNS</sequence>
<dbReference type="InterPro" id="IPR052050">
    <property type="entry name" value="SecEffector_AnkRepeat"/>
</dbReference>
<keyword evidence="2" id="KW-1185">Reference proteome</keyword>